<feature type="domain" description="L,D-TPase catalytic" evidence="16">
    <location>
        <begin position="264"/>
        <end position="390"/>
    </location>
</feature>
<organism evidence="17 18">
    <name type="scientific">Kribbella kalugense</name>
    <dbReference type="NCBI Taxonomy" id="2512221"/>
    <lineage>
        <taxon>Bacteria</taxon>
        <taxon>Bacillati</taxon>
        <taxon>Actinomycetota</taxon>
        <taxon>Actinomycetes</taxon>
        <taxon>Propionibacteriales</taxon>
        <taxon>Kribbellaceae</taxon>
        <taxon>Kribbella</taxon>
    </lineage>
</organism>
<evidence type="ECO:0000259" key="16">
    <source>
        <dbReference type="PROSITE" id="PS52029"/>
    </source>
</evidence>
<dbReference type="UniPathway" id="UPA00219"/>
<proteinExistence type="predicted"/>
<evidence type="ECO:0000256" key="1">
    <source>
        <dbReference type="ARBA" id="ARBA00004752"/>
    </source>
</evidence>
<dbReference type="FunFam" id="2.40.440.10:FF:000005">
    <property type="entry name" value="L,D-transpeptidase 2"/>
    <property type="match status" value="1"/>
</dbReference>
<keyword evidence="3" id="KW-0808">Transferase</keyword>
<protein>
    <submittedName>
        <fullName evidence="17">Lipoprotein-anchoring transpeptidase ErfK/SrfK</fullName>
    </submittedName>
</protein>
<comment type="caution">
    <text evidence="17">The sequence shown here is derived from an EMBL/GenBank/DDBJ whole genome shotgun (WGS) entry which is preliminary data.</text>
</comment>
<evidence type="ECO:0000313" key="17">
    <source>
        <dbReference type="EMBL" id="TDW23414.1"/>
    </source>
</evidence>
<feature type="region of interest" description="Disordered" evidence="14">
    <location>
        <begin position="30"/>
        <end position="70"/>
    </location>
</feature>
<evidence type="ECO:0000313" key="18">
    <source>
        <dbReference type="Proteomes" id="UP000295447"/>
    </source>
</evidence>
<accession>A0A4V3G8L4</accession>
<keyword evidence="10" id="KW-0012">Acyltransferase</keyword>
<evidence type="ECO:0000256" key="8">
    <source>
        <dbReference type="ARBA" id="ARBA00023139"/>
    </source>
</evidence>
<evidence type="ECO:0000256" key="10">
    <source>
        <dbReference type="ARBA" id="ARBA00023315"/>
    </source>
</evidence>
<dbReference type="PROSITE" id="PS51257">
    <property type="entry name" value="PROKAR_LIPOPROTEIN"/>
    <property type="match status" value="1"/>
</dbReference>
<keyword evidence="18" id="KW-1185">Reference proteome</keyword>
<dbReference type="GO" id="GO:0071972">
    <property type="term" value="F:peptidoglycan L,D-transpeptidase activity"/>
    <property type="evidence" value="ECO:0007669"/>
    <property type="project" value="TreeGrafter"/>
</dbReference>
<dbReference type="GO" id="GO:0018104">
    <property type="term" value="P:peptidoglycan-protein cross-linking"/>
    <property type="evidence" value="ECO:0007669"/>
    <property type="project" value="TreeGrafter"/>
</dbReference>
<sequence>MVSGSVRKHGLAVAGICALLLAVTACSDTKANGSGTTGQSTTNPSTSQSSSPGASTSPGDSTTPSETPAASISVVPAKGASSVQPDKPVTVTTTAGKLAEVTLKDDDGDKVAGSFNTEKTQWTSTDNLKPGASYTVSGSAEGSDGGTVPISSTFKTLKATKSLKASVVPLNGETVGVALPIQIYWNNPVKDRAAVEKRLKVTTSVPVTGTWHWVNSKQVNYRPMNYWPAGTKVSVNIDTQGVNAGNNTWGTSSRKIAFSIGKSVVSNVNVKKHSMTVTINGKLARTIPITAGKDGFTTRSGVKVIMEKFTTKRMDAATIGIKPGDPNYYNISDVKWAQRVTSSGEFIHGAPWSGGAQGSANVSHGCVGMSLANAQWFFDQTLRGDPVTVTGTTKHMEPGNGWTDWNTTWAAYKKGSALS</sequence>
<dbReference type="PANTHER" id="PTHR30582:SF2">
    <property type="entry name" value="L,D-TRANSPEPTIDASE YCIB-RELATED"/>
    <property type="match status" value="1"/>
</dbReference>
<dbReference type="InterPro" id="IPR005490">
    <property type="entry name" value="LD_TPept_cat_dom"/>
</dbReference>
<dbReference type="OrthoDB" id="5242354at2"/>
<name>A0A4V3G8L4_9ACTN</name>
<evidence type="ECO:0000256" key="14">
    <source>
        <dbReference type="SAM" id="MobiDB-lite"/>
    </source>
</evidence>
<feature type="compositionally biased region" description="Low complexity" evidence="14">
    <location>
        <begin position="33"/>
        <end position="68"/>
    </location>
</feature>
<dbReference type="CDD" id="cd13432">
    <property type="entry name" value="LDT_IgD_like_2"/>
    <property type="match status" value="1"/>
</dbReference>
<evidence type="ECO:0000256" key="4">
    <source>
        <dbReference type="ARBA" id="ARBA00022729"/>
    </source>
</evidence>
<comment type="pathway">
    <text evidence="12">Glycan biosynthesis.</text>
</comment>
<dbReference type="Gene3D" id="2.60.40.3710">
    <property type="match status" value="1"/>
</dbReference>
<keyword evidence="8" id="KW-0564">Palmitate</keyword>
<evidence type="ECO:0000256" key="13">
    <source>
        <dbReference type="PROSITE-ProRule" id="PRU01373"/>
    </source>
</evidence>
<feature type="signal peptide" evidence="15">
    <location>
        <begin position="1"/>
        <end position="27"/>
    </location>
</feature>
<evidence type="ECO:0000256" key="2">
    <source>
        <dbReference type="ARBA" id="ARBA00022475"/>
    </source>
</evidence>
<dbReference type="PROSITE" id="PS52029">
    <property type="entry name" value="LD_TPASE"/>
    <property type="match status" value="1"/>
</dbReference>
<dbReference type="Pfam" id="PF17964">
    <property type="entry name" value="Big_10"/>
    <property type="match status" value="1"/>
</dbReference>
<keyword evidence="7" id="KW-0472">Membrane</keyword>
<dbReference type="Pfam" id="PF03734">
    <property type="entry name" value="YkuD"/>
    <property type="match status" value="1"/>
</dbReference>
<dbReference type="InterPro" id="IPR050979">
    <property type="entry name" value="LD-transpeptidase"/>
</dbReference>
<keyword evidence="2" id="KW-1003">Cell membrane</keyword>
<evidence type="ECO:0000256" key="11">
    <source>
        <dbReference type="ARBA" id="ARBA00023316"/>
    </source>
</evidence>
<evidence type="ECO:0000256" key="3">
    <source>
        <dbReference type="ARBA" id="ARBA00022679"/>
    </source>
</evidence>
<evidence type="ECO:0000256" key="5">
    <source>
        <dbReference type="ARBA" id="ARBA00022960"/>
    </source>
</evidence>
<gene>
    <name evidence="17" type="ORF">EV650_2267</name>
</gene>
<dbReference type="CDD" id="cd16913">
    <property type="entry name" value="YkuD_like"/>
    <property type="match status" value="1"/>
</dbReference>
<dbReference type="EMBL" id="SODF01000001">
    <property type="protein sequence ID" value="TDW23414.1"/>
    <property type="molecule type" value="Genomic_DNA"/>
</dbReference>
<dbReference type="Gene3D" id="2.60.40.3780">
    <property type="match status" value="1"/>
</dbReference>
<feature type="active site" description="Nucleophile" evidence="13">
    <location>
        <position position="366"/>
    </location>
</feature>
<feature type="chain" id="PRO_5039494645" evidence="15">
    <location>
        <begin position="28"/>
        <end position="419"/>
    </location>
</feature>
<keyword evidence="11 13" id="KW-0961">Cell wall biogenesis/degradation</keyword>
<keyword evidence="9 17" id="KW-0449">Lipoprotein</keyword>
<feature type="active site" description="Proton donor/acceptor" evidence="13">
    <location>
        <position position="348"/>
    </location>
</feature>
<keyword evidence="6 13" id="KW-0573">Peptidoglycan synthesis</keyword>
<dbReference type="InterPro" id="IPR038063">
    <property type="entry name" value="Transpep_catalytic_dom"/>
</dbReference>
<dbReference type="AlphaFoldDB" id="A0A4V3G8L4"/>
<evidence type="ECO:0000256" key="7">
    <source>
        <dbReference type="ARBA" id="ARBA00023136"/>
    </source>
</evidence>
<dbReference type="InterPro" id="IPR041280">
    <property type="entry name" value="Big_10"/>
</dbReference>
<evidence type="ECO:0000256" key="9">
    <source>
        <dbReference type="ARBA" id="ARBA00023288"/>
    </source>
</evidence>
<dbReference type="Gene3D" id="2.40.440.10">
    <property type="entry name" value="L,D-transpeptidase catalytic domain-like"/>
    <property type="match status" value="1"/>
</dbReference>
<keyword evidence="4 15" id="KW-0732">Signal</keyword>
<evidence type="ECO:0000256" key="6">
    <source>
        <dbReference type="ARBA" id="ARBA00022984"/>
    </source>
</evidence>
<keyword evidence="5 13" id="KW-0133">Cell shape</keyword>
<comment type="pathway">
    <text evidence="1 13">Cell wall biogenesis; peptidoglycan biosynthesis.</text>
</comment>
<dbReference type="GO" id="GO:0071555">
    <property type="term" value="P:cell wall organization"/>
    <property type="evidence" value="ECO:0007669"/>
    <property type="project" value="UniProtKB-UniRule"/>
</dbReference>
<dbReference type="GO" id="GO:0016746">
    <property type="term" value="F:acyltransferase activity"/>
    <property type="evidence" value="ECO:0007669"/>
    <property type="project" value="UniProtKB-KW"/>
</dbReference>
<dbReference type="Proteomes" id="UP000295447">
    <property type="component" value="Unassembled WGS sequence"/>
</dbReference>
<dbReference type="GO" id="GO:0005576">
    <property type="term" value="C:extracellular region"/>
    <property type="evidence" value="ECO:0007669"/>
    <property type="project" value="TreeGrafter"/>
</dbReference>
<dbReference type="GO" id="GO:0008360">
    <property type="term" value="P:regulation of cell shape"/>
    <property type="evidence" value="ECO:0007669"/>
    <property type="project" value="UniProtKB-UniRule"/>
</dbReference>
<evidence type="ECO:0000256" key="12">
    <source>
        <dbReference type="ARBA" id="ARBA00060592"/>
    </source>
</evidence>
<dbReference type="SUPFAM" id="SSF141523">
    <property type="entry name" value="L,D-transpeptidase catalytic domain-like"/>
    <property type="match status" value="1"/>
</dbReference>
<reference evidence="17 18" key="1">
    <citation type="submission" date="2019-03" db="EMBL/GenBank/DDBJ databases">
        <title>Genomic Encyclopedia of Type Strains, Phase III (KMG-III): the genomes of soil and plant-associated and newly described type strains.</title>
        <authorList>
            <person name="Whitman W."/>
        </authorList>
    </citation>
    <scope>NUCLEOTIDE SEQUENCE [LARGE SCALE GENOMIC DNA]</scope>
    <source>
        <strain evidence="17 18">VKM Ac-2570</strain>
    </source>
</reference>
<dbReference type="PANTHER" id="PTHR30582">
    <property type="entry name" value="L,D-TRANSPEPTIDASE"/>
    <property type="match status" value="1"/>
</dbReference>
<evidence type="ECO:0000256" key="15">
    <source>
        <dbReference type="SAM" id="SignalP"/>
    </source>
</evidence>